<organism evidence="3">
    <name type="scientific">Lysobacter firmicutimachus</name>
    <dbReference type="NCBI Taxonomy" id="1792846"/>
    <lineage>
        <taxon>Bacteria</taxon>
        <taxon>Pseudomonadati</taxon>
        <taxon>Pseudomonadota</taxon>
        <taxon>Gammaproteobacteria</taxon>
        <taxon>Lysobacterales</taxon>
        <taxon>Lysobacteraceae</taxon>
        <taxon>Lysobacter</taxon>
    </lineage>
</organism>
<protein>
    <recommendedName>
        <fullName evidence="5">Transmembrane protein</fullName>
    </recommendedName>
</protein>
<keyword evidence="4" id="KW-1185">Reference proteome</keyword>
<dbReference type="EMBL" id="JBANDL010000002">
    <property type="protein sequence ID" value="MEI2454347.1"/>
    <property type="molecule type" value="Genomic_DNA"/>
</dbReference>
<gene>
    <name evidence="3" type="ORF">ABU614_13190</name>
    <name evidence="2" type="ORF">V2J18_06610</name>
</gene>
<keyword evidence="1" id="KW-0472">Membrane</keyword>
<dbReference type="Proteomes" id="UP001387215">
    <property type="component" value="Unassembled WGS sequence"/>
</dbReference>
<name>A0AAU8MM39_9GAMM</name>
<reference evidence="3" key="2">
    <citation type="submission" date="2024-06" db="EMBL/GenBank/DDBJ databases">
        <authorList>
            <person name="Li S."/>
        </authorList>
    </citation>
    <scope>NUCLEOTIDE SEQUENCE</scope>
    <source>
        <strain evidence="3">SR10</strain>
    </source>
</reference>
<feature type="transmembrane region" description="Helical" evidence="1">
    <location>
        <begin position="119"/>
        <end position="142"/>
    </location>
</feature>
<evidence type="ECO:0000313" key="2">
    <source>
        <dbReference type="EMBL" id="MEI2454347.1"/>
    </source>
</evidence>
<proteinExistence type="predicted"/>
<dbReference type="RefSeq" id="WP_064748642.1">
    <property type="nucleotide sequence ID" value="NZ_CP159925.1"/>
</dbReference>
<dbReference type="AlphaFoldDB" id="A0AAU8MM39"/>
<feature type="transmembrane region" description="Helical" evidence="1">
    <location>
        <begin position="46"/>
        <end position="68"/>
    </location>
</feature>
<evidence type="ECO:0000256" key="1">
    <source>
        <dbReference type="SAM" id="Phobius"/>
    </source>
</evidence>
<feature type="transmembrane region" description="Helical" evidence="1">
    <location>
        <begin position="89"/>
        <end position="113"/>
    </location>
</feature>
<evidence type="ECO:0008006" key="5">
    <source>
        <dbReference type="Google" id="ProtNLM"/>
    </source>
</evidence>
<keyword evidence="1" id="KW-0812">Transmembrane</keyword>
<keyword evidence="1" id="KW-1133">Transmembrane helix</keyword>
<evidence type="ECO:0000313" key="3">
    <source>
        <dbReference type="EMBL" id="XCO73352.1"/>
    </source>
</evidence>
<sequence>MKQVLYGFGAFVAAFALGAALARYGAPGDDTAMWLGGGLLAVGLIVGYKTLEAVALLMAPLVLARMALRWAATGRPLAPDRDRGERGVWLARLIFIPVYAIYAALTGAVVGAFPGGHGFFLNGLIYGAAGLAFAAIAVGVVLKWFGES</sequence>
<accession>A0AAU8MM39</accession>
<evidence type="ECO:0000313" key="4">
    <source>
        <dbReference type="Proteomes" id="UP001387215"/>
    </source>
</evidence>
<reference evidence="2 4" key="1">
    <citation type="submission" date="2024-02" db="EMBL/GenBank/DDBJ databases">
        <title>Lysobacter Genome Sequencing and Mining.</title>
        <authorList>
            <person name="Bierman J."/>
            <person name="Walker M.C."/>
        </authorList>
    </citation>
    <scope>NUCLEOTIDE SEQUENCE [LARGE SCALE GENOMIC DNA]</scope>
    <source>
        <strain evidence="2 4">PB6250</strain>
    </source>
</reference>
<dbReference type="EMBL" id="CP159925">
    <property type="protein sequence ID" value="XCO73352.1"/>
    <property type="molecule type" value="Genomic_DNA"/>
</dbReference>